<evidence type="ECO:0000313" key="1">
    <source>
        <dbReference type="EMBL" id="ADO82112.1"/>
    </source>
</evidence>
<evidence type="ECO:0000313" key="2">
    <source>
        <dbReference type="Proteomes" id="UP000006875"/>
    </source>
</evidence>
<dbReference type="InterPro" id="IPR038765">
    <property type="entry name" value="Papain-like_cys_pep_sf"/>
</dbReference>
<dbReference type="RefSeq" id="WP_013386782.1">
    <property type="nucleotide sequence ID" value="NC_014632.1"/>
</dbReference>
<dbReference type="Proteomes" id="UP000006875">
    <property type="component" value="Chromosome"/>
</dbReference>
<organism evidence="1 2">
    <name type="scientific">Ilyobacter polytropus (strain ATCC 51220 / DSM 2926 / LMG 16218 / CuHBu1)</name>
    <dbReference type="NCBI Taxonomy" id="572544"/>
    <lineage>
        <taxon>Bacteria</taxon>
        <taxon>Fusobacteriati</taxon>
        <taxon>Fusobacteriota</taxon>
        <taxon>Fusobacteriia</taxon>
        <taxon>Fusobacteriales</taxon>
        <taxon>Fusobacteriaceae</taxon>
        <taxon>Ilyobacter</taxon>
    </lineage>
</organism>
<dbReference type="HOGENOM" id="CLU_1658443_0_0_0"/>
<dbReference type="STRING" id="572544.Ilyop_0323"/>
<gene>
    <name evidence="1" type="ordered locus">Ilyop_0323</name>
</gene>
<reference evidence="1 2" key="1">
    <citation type="journal article" date="2010" name="Stand. Genomic Sci.">
        <title>Complete genome sequence of Ilyobacter polytropus type strain (CuHbu1).</title>
        <authorList>
            <person name="Sikorski J."/>
            <person name="Chertkov O."/>
            <person name="Lapidus A."/>
            <person name="Nolan M."/>
            <person name="Lucas S."/>
            <person name="Del Rio T.G."/>
            <person name="Tice H."/>
            <person name="Cheng J.F."/>
            <person name="Tapia R."/>
            <person name="Han C."/>
            <person name="Goodwin L."/>
            <person name="Pitluck S."/>
            <person name="Liolios K."/>
            <person name="Ivanova N."/>
            <person name="Mavromatis K."/>
            <person name="Mikhailova N."/>
            <person name="Pati A."/>
            <person name="Chen A."/>
            <person name="Palaniappan K."/>
            <person name="Land M."/>
            <person name="Hauser L."/>
            <person name="Chang Y.J."/>
            <person name="Jeffries C.D."/>
            <person name="Brambilla E."/>
            <person name="Yasawong M."/>
            <person name="Rohde M."/>
            <person name="Pukall R."/>
            <person name="Spring S."/>
            <person name="Goker M."/>
            <person name="Woyke T."/>
            <person name="Bristow J."/>
            <person name="Eisen J.A."/>
            <person name="Markowitz V."/>
            <person name="Hugenholtz P."/>
            <person name="Kyrpides N.C."/>
            <person name="Klenk H.P."/>
        </authorList>
    </citation>
    <scope>NUCLEOTIDE SEQUENCE [LARGE SCALE GENOMIC DNA]</scope>
    <source>
        <strain evidence="2">ATCC 51220 / DSM 2926 / LMG 16218 / CuHBu1</strain>
    </source>
</reference>
<keyword evidence="2" id="KW-1185">Reference proteome</keyword>
<dbReference type="EMBL" id="CP002281">
    <property type="protein sequence ID" value="ADO82112.1"/>
    <property type="molecule type" value="Genomic_DNA"/>
</dbReference>
<sequence>MVHLSTLKIKVIIFFMIAVTGCSALPEGRKWEDVSFVMYQTDRLKTGDIIVKNKKWDPLSWYGHAAVMIDDMNIGDYPKFGVGYYEIDSYSWLYEERKVMVFRYKNFDEKFKDVFLKNLEGLKDKGYWVPLNKKTPRVFTVHSLYGIFTGKRLRILGII</sequence>
<dbReference type="eggNOG" id="COG3863">
    <property type="taxonomic scope" value="Bacteria"/>
</dbReference>
<dbReference type="KEGG" id="ipo:Ilyop_0323"/>
<name>E3HAW1_ILYPC</name>
<dbReference type="SUPFAM" id="SSF54001">
    <property type="entry name" value="Cysteine proteinases"/>
    <property type="match status" value="1"/>
</dbReference>
<dbReference type="AlphaFoldDB" id="E3HAW1"/>
<proteinExistence type="predicted"/>
<accession>E3HAW1</accession>
<protein>
    <submittedName>
        <fullName evidence="1">Uncharacterized protein</fullName>
    </submittedName>
</protein>